<dbReference type="InterPro" id="IPR014284">
    <property type="entry name" value="RNA_pol_sigma-70_dom"/>
</dbReference>
<keyword evidence="2" id="KW-0805">Transcription regulation</keyword>
<dbReference type="PANTHER" id="PTHR43133">
    <property type="entry name" value="RNA POLYMERASE ECF-TYPE SIGMA FACTO"/>
    <property type="match status" value="1"/>
</dbReference>
<dbReference type="NCBIfam" id="TIGR02937">
    <property type="entry name" value="sigma70-ECF"/>
    <property type="match status" value="1"/>
</dbReference>
<dbReference type="SUPFAM" id="SSF88946">
    <property type="entry name" value="Sigma2 domain of RNA polymerase sigma factors"/>
    <property type="match status" value="1"/>
</dbReference>
<evidence type="ECO:0000313" key="7">
    <source>
        <dbReference type="Proteomes" id="UP001056201"/>
    </source>
</evidence>
<dbReference type="InterPro" id="IPR013325">
    <property type="entry name" value="RNA_pol_sigma_r2"/>
</dbReference>
<dbReference type="NCBIfam" id="TIGR02999">
    <property type="entry name" value="Sig-70_X6"/>
    <property type="match status" value="1"/>
</dbReference>
<dbReference type="InterPro" id="IPR013324">
    <property type="entry name" value="RNA_pol_sigma_r3/r4-like"/>
</dbReference>
<keyword evidence="3" id="KW-0731">Sigma factor</keyword>
<evidence type="ECO:0000256" key="3">
    <source>
        <dbReference type="ARBA" id="ARBA00023082"/>
    </source>
</evidence>
<dbReference type="Pfam" id="PF07638">
    <property type="entry name" value="Sigma70_ECF"/>
    <property type="match status" value="1"/>
</dbReference>
<keyword evidence="4" id="KW-0804">Transcription</keyword>
<proteinExistence type="inferred from homology"/>
<evidence type="ECO:0000313" key="6">
    <source>
        <dbReference type="EMBL" id="URI06733.1"/>
    </source>
</evidence>
<dbReference type="RefSeq" id="WP_250194996.1">
    <property type="nucleotide sequence ID" value="NZ_CP097635.1"/>
</dbReference>
<dbReference type="InterPro" id="IPR039425">
    <property type="entry name" value="RNA_pol_sigma-70-like"/>
</dbReference>
<dbReference type="InterPro" id="IPR011517">
    <property type="entry name" value="RNA_pol_sigma70_ECF-like"/>
</dbReference>
<dbReference type="PANTHER" id="PTHR43133:SF39">
    <property type="entry name" value="SIMILAR TO RNA POLYMERASE SIGMA-E FACTOR"/>
    <property type="match status" value="1"/>
</dbReference>
<keyword evidence="7" id="KW-1185">Reference proteome</keyword>
<feature type="domain" description="RNA polymerase sigma-70 ECF-like HTH" evidence="5">
    <location>
        <begin position="1"/>
        <end position="183"/>
    </location>
</feature>
<name>A0ABY4S1F3_AQUTE</name>
<dbReference type="Gene3D" id="1.10.10.10">
    <property type="entry name" value="Winged helix-like DNA-binding domain superfamily/Winged helix DNA-binding domain"/>
    <property type="match status" value="1"/>
</dbReference>
<dbReference type="SUPFAM" id="SSF88659">
    <property type="entry name" value="Sigma3 and sigma4 domains of RNA polymerase sigma factors"/>
    <property type="match status" value="1"/>
</dbReference>
<sequence>MGEITQLLTRAREGDKPALDAIFELLHPELRQIAHRRLSHHRRDGHVDTTALVNECYLKLVKRDQLTPADRAHFLAYAATVMRSIIVDAARAAQADRRGGDARPVTLDTALLASIPNPVDEIVDVHAALEELRQVDERLVRVVEMRFFAGLAVEEIAQALGVTDRTVRRDWAKARLLLAHALRH</sequence>
<comment type="similarity">
    <text evidence="1">Belongs to the sigma-70 factor family. ECF subfamily.</text>
</comment>
<accession>A0ABY4S1F3</accession>
<dbReference type="InterPro" id="IPR053812">
    <property type="entry name" value="HTH_Sigma70_ECF-like"/>
</dbReference>
<evidence type="ECO:0000259" key="5">
    <source>
        <dbReference type="Pfam" id="PF07638"/>
    </source>
</evidence>
<evidence type="ECO:0000256" key="2">
    <source>
        <dbReference type="ARBA" id="ARBA00023015"/>
    </source>
</evidence>
<gene>
    <name evidence="6" type="ORF">MW290_12590</name>
</gene>
<protein>
    <submittedName>
        <fullName evidence="6">ECF-type sigma factor</fullName>
    </submittedName>
</protein>
<evidence type="ECO:0000256" key="1">
    <source>
        <dbReference type="ARBA" id="ARBA00010641"/>
    </source>
</evidence>
<reference evidence="6" key="1">
    <citation type="submission" date="2022-05" db="EMBL/GenBank/DDBJ databases">
        <title>An RpoN-dependent PEP-CTERM gene is involved in floc formation of an Aquincola tertiaricarbonis strain.</title>
        <authorList>
            <person name="Qiu D."/>
            <person name="Xia M."/>
        </authorList>
    </citation>
    <scope>NUCLEOTIDE SEQUENCE</scope>
    <source>
        <strain evidence="6">RN12</strain>
    </source>
</reference>
<dbReference type="InterPro" id="IPR036388">
    <property type="entry name" value="WH-like_DNA-bd_sf"/>
</dbReference>
<dbReference type="Proteomes" id="UP001056201">
    <property type="component" value="Chromosome 1"/>
</dbReference>
<dbReference type="Gene3D" id="1.10.1740.10">
    <property type="match status" value="1"/>
</dbReference>
<evidence type="ECO:0000256" key="4">
    <source>
        <dbReference type="ARBA" id="ARBA00023163"/>
    </source>
</evidence>
<organism evidence="6 7">
    <name type="scientific">Aquincola tertiaricarbonis</name>
    <dbReference type="NCBI Taxonomy" id="391953"/>
    <lineage>
        <taxon>Bacteria</taxon>
        <taxon>Pseudomonadati</taxon>
        <taxon>Pseudomonadota</taxon>
        <taxon>Betaproteobacteria</taxon>
        <taxon>Burkholderiales</taxon>
        <taxon>Sphaerotilaceae</taxon>
        <taxon>Aquincola</taxon>
    </lineage>
</organism>
<dbReference type="EMBL" id="CP097635">
    <property type="protein sequence ID" value="URI06733.1"/>
    <property type="molecule type" value="Genomic_DNA"/>
</dbReference>